<dbReference type="NCBIfam" id="TIGR00278">
    <property type="entry name" value="membrane protein insertion efficiency factor YidD"/>
    <property type="match status" value="1"/>
</dbReference>
<sequence length="69" mass="8010">MNFFQIILLTLIRLYQKTISPDHSWLGRFFPFAGCRHYPSCSQYTYNAIKNKGVVMGSWMGAKRVLGCF</sequence>
<dbReference type="InterPro" id="IPR002696">
    <property type="entry name" value="Membr_insert_effic_factor_YidD"/>
</dbReference>
<name>A0A2M7AVY3_9BACT</name>
<evidence type="ECO:0000313" key="2">
    <source>
        <dbReference type="Proteomes" id="UP000228775"/>
    </source>
</evidence>
<dbReference type="Pfam" id="PF01809">
    <property type="entry name" value="YidD"/>
    <property type="match status" value="1"/>
</dbReference>
<gene>
    <name evidence="1" type="ORF">COS76_04345</name>
</gene>
<organism evidence="1 2">
    <name type="scientific">Candidatus Portnoybacteria bacterium CG06_land_8_20_14_3_00_39_12</name>
    <dbReference type="NCBI Taxonomy" id="1974809"/>
    <lineage>
        <taxon>Bacteria</taxon>
        <taxon>Candidatus Portnoyibacteriota</taxon>
    </lineage>
</organism>
<dbReference type="EMBL" id="PEVY01000090">
    <property type="protein sequence ID" value="PIU74781.1"/>
    <property type="molecule type" value="Genomic_DNA"/>
</dbReference>
<dbReference type="PANTHER" id="PTHR33383:SF1">
    <property type="entry name" value="MEMBRANE PROTEIN INSERTION EFFICIENCY FACTOR-RELATED"/>
    <property type="match status" value="1"/>
</dbReference>
<dbReference type="Proteomes" id="UP000228775">
    <property type="component" value="Unassembled WGS sequence"/>
</dbReference>
<dbReference type="SMART" id="SM01234">
    <property type="entry name" value="Haemolytic"/>
    <property type="match status" value="1"/>
</dbReference>
<protein>
    <submittedName>
        <fullName evidence="1">Membrane protein insertion efficiency factor YidD</fullName>
    </submittedName>
</protein>
<comment type="caution">
    <text evidence="1">The sequence shown here is derived from an EMBL/GenBank/DDBJ whole genome shotgun (WGS) entry which is preliminary data.</text>
</comment>
<dbReference type="AlphaFoldDB" id="A0A2M7AVY3"/>
<accession>A0A2M7AVY3</accession>
<reference evidence="2" key="1">
    <citation type="submission" date="2017-09" db="EMBL/GenBank/DDBJ databases">
        <title>Depth-based differentiation of microbial function through sediment-hosted aquifers and enrichment of novel symbionts in the deep terrestrial subsurface.</title>
        <authorList>
            <person name="Probst A.J."/>
            <person name="Ladd B."/>
            <person name="Jarett J.K."/>
            <person name="Geller-Mcgrath D.E."/>
            <person name="Sieber C.M.K."/>
            <person name="Emerson J.B."/>
            <person name="Anantharaman K."/>
            <person name="Thomas B.C."/>
            <person name="Malmstrom R."/>
            <person name="Stieglmeier M."/>
            <person name="Klingl A."/>
            <person name="Woyke T."/>
            <person name="Ryan C.M."/>
            <person name="Banfield J.F."/>
        </authorList>
    </citation>
    <scope>NUCLEOTIDE SEQUENCE [LARGE SCALE GENOMIC DNA]</scope>
</reference>
<proteinExistence type="predicted"/>
<dbReference type="PANTHER" id="PTHR33383">
    <property type="entry name" value="MEMBRANE PROTEIN INSERTION EFFICIENCY FACTOR-RELATED"/>
    <property type="match status" value="1"/>
</dbReference>
<evidence type="ECO:0000313" key="1">
    <source>
        <dbReference type="EMBL" id="PIU74781.1"/>
    </source>
</evidence>